<dbReference type="EMBL" id="PJKA01000013">
    <property type="protein sequence ID" value="PNC17344.1"/>
    <property type="molecule type" value="Genomic_DNA"/>
</dbReference>
<dbReference type="Proteomes" id="UP000236000">
    <property type="component" value="Unassembled WGS sequence"/>
</dbReference>
<evidence type="ECO:0000313" key="3">
    <source>
        <dbReference type="Proteomes" id="UP000236000"/>
    </source>
</evidence>
<evidence type="ECO:0008006" key="4">
    <source>
        <dbReference type="Google" id="ProtNLM"/>
    </source>
</evidence>
<dbReference type="OrthoDB" id="9890479at2"/>
<sequence length="169" mass="18419">MAGISQAELARQLGVNKSTITYHVKRGLTHAQIRELVKARRKENPAIEAAASGIEENAPVAGEGVAELRKKKLAAEVTYKNLQAEQARVKLEKDKANLVDMEDVNELVVHLASVTKGVIQAFENKLPGKLEGLTAAEMVPVLREEIKAALYSIAEESKAQIKVISRAEQ</sequence>
<reference evidence="2 3" key="1">
    <citation type="journal article" date="2017" name="BMC Genomics">
        <title>Genome sequencing of 39 Akkermansia muciniphila isolates reveals its population structure, genomic and functional diverisity, and global distribution in mammalian gut microbiotas.</title>
        <authorList>
            <person name="Guo X."/>
            <person name="Li S."/>
            <person name="Zhang J."/>
            <person name="Wu F."/>
            <person name="Li X."/>
            <person name="Wu D."/>
            <person name="Zhang M."/>
            <person name="Ou Z."/>
            <person name="Jie Z."/>
            <person name="Yan Q."/>
            <person name="Li P."/>
            <person name="Yi J."/>
            <person name="Peng Y."/>
        </authorList>
    </citation>
    <scope>NUCLEOTIDE SEQUENCE [LARGE SCALE GENOMIC DNA]</scope>
    <source>
        <strain evidence="2 3">GP24</strain>
    </source>
</reference>
<protein>
    <recommendedName>
        <fullName evidence="4">Helix-turn-helix domain-containing protein</fullName>
    </recommendedName>
</protein>
<evidence type="ECO:0000313" key="2">
    <source>
        <dbReference type="EMBL" id="PNC17344.1"/>
    </source>
</evidence>
<feature type="coiled-coil region" evidence="1">
    <location>
        <begin position="65"/>
        <end position="104"/>
    </location>
</feature>
<gene>
    <name evidence="2" type="ORF">CXU22_12085</name>
</gene>
<dbReference type="Gene3D" id="1.10.10.60">
    <property type="entry name" value="Homeodomain-like"/>
    <property type="match status" value="1"/>
</dbReference>
<organism evidence="2 3">
    <name type="scientific">Akkermansia muciniphila</name>
    <dbReference type="NCBI Taxonomy" id="239935"/>
    <lineage>
        <taxon>Bacteria</taxon>
        <taxon>Pseudomonadati</taxon>
        <taxon>Verrucomicrobiota</taxon>
        <taxon>Verrucomicrobiia</taxon>
        <taxon>Verrucomicrobiales</taxon>
        <taxon>Akkermansiaceae</taxon>
        <taxon>Akkermansia</taxon>
    </lineage>
</organism>
<dbReference type="AlphaFoldDB" id="A0A2N8HBU8"/>
<name>A0A2N8HBU8_9BACT</name>
<accession>A0A2N8HBU8</accession>
<dbReference type="RefSeq" id="WP_102715805.1">
    <property type="nucleotide sequence ID" value="NZ_PJKA01000013.1"/>
</dbReference>
<proteinExistence type="predicted"/>
<dbReference type="Pfam" id="PF13412">
    <property type="entry name" value="HTH_24"/>
    <property type="match status" value="1"/>
</dbReference>
<evidence type="ECO:0000256" key="1">
    <source>
        <dbReference type="SAM" id="Coils"/>
    </source>
</evidence>
<comment type="caution">
    <text evidence="2">The sequence shown here is derived from an EMBL/GenBank/DDBJ whole genome shotgun (WGS) entry which is preliminary data.</text>
</comment>
<keyword evidence="1" id="KW-0175">Coiled coil</keyword>